<dbReference type="SUPFAM" id="SSF53383">
    <property type="entry name" value="PLP-dependent transferases"/>
    <property type="match status" value="1"/>
</dbReference>
<comment type="caution">
    <text evidence="1">The sequence shown here is derived from an EMBL/GenBank/DDBJ whole genome shotgun (WGS) entry which is preliminary data.</text>
</comment>
<dbReference type="AlphaFoldDB" id="A0A9W4JWJ1"/>
<reference evidence="1" key="1">
    <citation type="submission" date="2021-07" db="EMBL/GenBank/DDBJ databases">
        <authorList>
            <person name="Branca A.L. A."/>
        </authorList>
    </citation>
    <scope>NUCLEOTIDE SEQUENCE</scope>
</reference>
<dbReference type="GO" id="GO:0000271">
    <property type="term" value="P:polysaccharide biosynthetic process"/>
    <property type="evidence" value="ECO:0007669"/>
    <property type="project" value="TreeGrafter"/>
</dbReference>
<dbReference type="InterPro" id="IPR000653">
    <property type="entry name" value="DegT/StrS_aminotransferase"/>
</dbReference>
<dbReference type="PIRSF" id="PIRSF000390">
    <property type="entry name" value="PLP_StrS"/>
    <property type="match status" value="1"/>
</dbReference>
<name>A0A9W4JWJ1_9EURO</name>
<evidence type="ECO:0000313" key="2">
    <source>
        <dbReference type="Proteomes" id="UP001152592"/>
    </source>
</evidence>
<dbReference type="InterPro" id="IPR015422">
    <property type="entry name" value="PyrdxlP-dep_Trfase_small"/>
</dbReference>
<organism evidence="1 2">
    <name type="scientific">Penicillium salamii</name>
    <dbReference type="NCBI Taxonomy" id="1612424"/>
    <lineage>
        <taxon>Eukaryota</taxon>
        <taxon>Fungi</taxon>
        <taxon>Dikarya</taxon>
        <taxon>Ascomycota</taxon>
        <taxon>Pezizomycotina</taxon>
        <taxon>Eurotiomycetes</taxon>
        <taxon>Eurotiomycetidae</taxon>
        <taxon>Eurotiales</taxon>
        <taxon>Aspergillaceae</taxon>
        <taxon>Penicillium</taxon>
    </lineage>
</organism>
<dbReference type="GO" id="GO:0030170">
    <property type="term" value="F:pyridoxal phosphate binding"/>
    <property type="evidence" value="ECO:0007669"/>
    <property type="project" value="TreeGrafter"/>
</dbReference>
<dbReference type="InterPro" id="IPR015421">
    <property type="entry name" value="PyrdxlP-dep_Trfase_major"/>
</dbReference>
<dbReference type="PANTHER" id="PTHR30244:SF34">
    <property type="entry name" value="DTDP-4-AMINO-4,6-DIDEOXYGALACTOSE TRANSAMINASE"/>
    <property type="match status" value="1"/>
</dbReference>
<dbReference type="Gene3D" id="3.40.640.10">
    <property type="entry name" value="Type I PLP-dependent aspartate aminotransferase-like (Major domain)"/>
    <property type="match status" value="1"/>
</dbReference>
<proteinExistence type="predicted"/>
<dbReference type="Gene3D" id="3.90.1150.10">
    <property type="entry name" value="Aspartate Aminotransferase, domain 1"/>
    <property type="match status" value="1"/>
</dbReference>
<dbReference type="PANTHER" id="PTHR30244">
    <property type="entry name" value="TRANSAMINASE"/>
    <property type="match status" value="1"/>
</dbReference>
<gene>
    <name evidence="1" type="ORF">PSALAMII_LOCUS10012</name>
</gene>
<dbReference type="GO" id="GO:0019180">
    <property type="term" value="F:dTDP-4-amino-4,6-dideoxygalactose transaminase activity"/>
    <property type="evidence" value="ECO:0007669"/>
    <property type="project" value="TreeGrafter"/>
</dbReference>
<dbReference type="NCBIfam" id="NF008687">
    <property type="entry name" value="PRK11706.1"/>
    <property type="match status" value="1"/>
</dbReference>
<protein>
    <submittedName>
        <fullName evidence="1">Uncharacterized protein</fullName>
    </submittedName>
</protein>
<dbReference type="OrthoDB" id="443981at2759"/>
<sequence>MSLHSQPRAIRNTNATILGSEIRHIESCLSSGNLNGKGKYSKLCEKWLEGFMQGGRALVVSSGTSALEMAAILANIQPGDEVIVPSYTYVTTVNSFVLRGAIPVFVDLDRATMNINAGLIEAAITPKTRAIVPVHYGGIACDMDIVMKVAMKYSLFVCEDAAMACCSTYHGHMLGTIGQIGCISFQEKKNFTAGGQGGALLINDPSLVERAEILYEHGTDRGRFLRGEIERYHWLDIGFNATLSELQAAFLFGQLEAAEQINGRRLWLWRRYFSGLVPLSQRGYIDLPTVPDNTTHNANIFWILIRDASQRPGLLHYLSNSGIDAHPQFMPLHSSPYGKIRGRFSGYDTVTSLAASQIVLLPLHMGLSDGDQDFVMATLLAFWDTSGTLSN</sequence>
<dbReference type="Proteomes" id="UP001152592">
    <property type="component" value="Unassembled WGS sequence"/>
</dbReference>
<evidence type="ECO:0000313" key="1">
    <source>
        <dbReference type="EMBL" id="CAG8423622.1"/>
    </source>
</evidence>
<dbReference type="EMBL" id="CAJVPD010000285">
    <property type="protein sequence ID" value="CAG8423622.1"/>
    <property type="molecule type" value="Genomic_DNA"/>
</dbReference>
<dbReference type="CDD" id="cd00616">
    <property type="entry name" value="AHBA_syn"/>
    <property type="match status" value="1"/>
</dbReference>
<accession>A0A9W4JWJ1</accession>
<dbReference type="InterPro" id="IPR012749">
    <property type="entry name" value="WecE-like"/>
</dbReference>
<dbReference type="Pfam" id="PF01041">
    <property type="entry name" value="DegT_DnrJ_EryC1"/>
    <property type="match status" value="1"/>
</dbReference>
<dbReference type="InterPro" id="IPR015424">
    <property type="entry name" value="PyrdxlP-dep_Trfase"/>
</dbReference>
<dbReference type="NCBIfam" id="TIGR02379">
    <property type="entry name" value="ECA_wecE"/>
    <property type="match status" value="1"/>
</dbReference>